<accession>A0AAW0W7C8</accession>
<feature type="transmembrane region" description="Helical" evidence="6">
    <location>
        <begin position="15"/>
        <end position="34"/>
    </location>
</feature>
<dbReference type="InterPro" id="IPR008253">
    <property type="entry name" value="Marvel"/>
</dbReference>
<dbReference type="AlphaFoldDB" id="A0AAW0W7C8"/>
<proteinExistence type="predicted"/>
<sequence length="166" mass="18033">MEIYRSSTFMVSAPAFLKVTEMVMLVMAIVMFVLSNKCSSNGSYVTLYVLPCAVCASVTLVTYVTALLMLTGGRNPLVTSTWVKGEVYFNVAGMVVMVVGSIITLTNKACSDTPLTITSIALGFISAVLFVCSAAITYLKMVHYQEKMKAQNVQLQKNRITLSVIT</sequence>
<protein>
    <recommendedName>
        <fullName evidence="7">MARVEL domain-containing protein</fullName>
    </recommendedName>
</protein>
<dbReference type="EMBL" id="JARKIK010000083">
    <property type="protein sequence ID" value="KAK8725325.1"/>
    <property type="molecule type" value="Genomic_DNA"/>
</dbReference>
<evidence type="ECO:0000313" key="8">
    <source>
        <dbReference type="EMBL" id="KAK8725325.1"/>
    </source>
</evidence>
<feature type="transmembrane region" description="Helical" evidence="6">
    <location>
        <begin position="117"/>
        <end position="139"/>
    </location>
</feature>
<keyword evidence="9" id="KW-1185">Reference proteome</keyword>
<keyword evidence="2 5" id="KW-0812">Transmembrane</keyword>
<feature type="domain" description="MARVEL" evidence="7">
    <location>
        <begin position="9"/>
        <end position="142"/>
    </location>
</feature>
<evidence type="ECO:0000256" key="6">
    <source>
        <dbReference type="SAM" id="Phobius"/>
    </source>
</evidence>
<comment type="caution">
    <text evidence="8">The sequence shown here is derived from an EMBL/GenBank/DDBJ whole genome shotgun (WGS) entry which is preliminary data.</text>
</comment>
<keyword evidence="3 6" id="KW-1133">Transmembrane helix</keyword>
<evidence type="ECO:0000256" key="1">
    <source>
        <dbReference type="ARBA" id="ARBA00004141"/>
    </source>
</evidence>
<evidence type="ECO:0000256" key="5">
    <source>
        <dbReference type="PROSITE-ProRule" id="PRU00581"/>
    </source>
</evidence>
<evidence type="ECO:0000256" key="4">
    <source>
        <dbReference type="ARBA" id="ARBA00023136"/>
    </source>
</evidence>
<evidence type="ECO:0000256" key="3">
    <source>
        <dbReference type="ARBA" id="ARBA00022989"/>
    </source>
</evidence>
<comment type="subcellular location">
    <subcellularLocation>
        <location evidence="1">Membrane</location>
        <topology evidence="1">Multi-pass membrane protein</topology>
    </subcellularLocation>
</comment>
<organism evidence="8 9">
    <name type="scientific">Cherax quadricarinatus</name>
    <name type="common">Australian red claw crayfish</name>
    <dbReference type="NCBI Taxonomy" id="27406"/>
    <lineage>
        <taxon>Eukaryota</taxon>
        <taxon>Metazoa</taxon>
        <taxon>Ecdysozoa</taxon>
        <taxon>Arthropoda</taxon>
        <taxon>Crustacea</taxon>
        <taxon>Multicrustacea</taxon>
        <taxon>Malacostraca</taxon>
        <taxon>Eumalacostraca</taxon>
        <taxon>Eucarida</taxon>
        <taxon>Decapoda</taxon>
        <taxon>Pleocyemata</taxon>
        <taxon>Astacidea</taxon>
        <taxon>Parastacoidea</taxon>
        <taxon>Parastacidae</taxon>
        <taxon>Cherax</taxon>
    </lineage>
</organism>
<name>A0AAW0W7C8_CHEQU</name>
<dbReference type="PROSITE" id="PS51225">
    <property type="entry name" value="MARVEL"/>
    <property type="match status" value="1"/>
</dbReference>
<keyword evidence="4 5" id="KW-0472">Membrane</keyword>
<dbReference type="GO" id="GO:0016020">
    <property type="term" value="C:membrane"/>
    <property type="evidence" value="ECO:0007669"/>
    <property type="project" value="UniProtKB-SubCell"/>
</dbReference>
<feature type="transmembrane region" description="Helical" evidence="6">
    <location>
        <begin position="87"/>
        <end position="105"/>
    </location>
</feature>
<dbReference type="Proteomes" id="UP001445076">
    <property type="component" value="Unassembled WGS sequence"/>
</dbReference>
<reference evidence="8 9" key="1">
    <citation type="journal article" date="2024" name="BMC Genomics">
        <title>Genome assembly of redclaw crayfish (Cherax quadricarinatus) provides insights into its immune adaptation and hypoxia tolerance.</title>
        <authorList>
            <person name="Liu Z."/>
            <person name="Zheng J."/>
            <person name="Li H."/>
            <person name="Fang K."/>
            <person name="Wang S."/>
            <person name="He J."/>
            <person name="Zhou D."/>
            <person name="Weng S."/>
            <person name="Chi M."/>
            <person name="Gu Z."/>
            <person name="He J."/>
            <person name="Li F."/>
            <person name="Wang M."/>
        </authorList>
    </citation>
    <scope>NUCLEOTIDE SEQUENCE [LARGE SCALE GENOMIC DNA]</scope>
    <source>
        <strain evidence="8">ZL_2023a</strain>
    </source>
</reference>
<feature type="transmembrane region" description="Helical" evidence="6">
    <location>
        <begin position="46"/>
        <end position="66"/>
    </location>
</feature>
<evidence type="ECO:0000259" key="7">
    <source>
        <dbReference type="PROSITE" id="PS51225"/>
    </source>
</evidence>
<evidence type="ECO:0000313" key="9">
    <source>
        <dbReference type="Proteomes" id="UP001445076"/>
    </source>
</evidence>
<gene>
    <name evidence="8" type="ORF">OTU49_010816</name>
</gene>
<evidence type="ECO:0000256" key="2">
    <source>
        <dbReference type="ARBA" id="ARBA00022692"/>
    </source>
</evidence>